<accession>G3IQE5</accession>
<feature type="region of interest" description="Disordered" evidence="1">
    <location>
        <begin position="37"/>
        <end position="58"/>
    </location>
</feature>
<dbReference type="EMBL" id="JH102502">
    <property type="protein sequence ID" value="EGV91138.1"/>
    <property type="molecule type" value="Genomic_DNA"/>
</dbReference>
<organism evidence="2 3">
    <name type="scientific">Cricetulus griseus</name>
    <name type="common">Chinese hamster</name>
    <name type="synonym">Cricetulus barabensis griseus</name>
    <dbReference type="NCBI Taxonomy" id="10029"/>
    <lineage>
        <taxon>Eukaryota</taxon>
        <taxon>Metazoa</taxon>
        <taxon>Chordata</taxon>
        <taxon>Craniata</taxon>
        <taxon>Vertebrata</taxon>
        <taxon>Euteleostomi</taxon>
        <taxon>Mammalia</taxon>
        <taxon>Eutheria</taxon>
        <taxon>Euarchontoglires</taxon>
        <taxon>Glires</taxon>
        <taxon>Rodentia</taxon>
        <taxon>Myomorpha</taxon>
        <taxon>Muroidea</taxon>
        <taxon>Cricetidae</taxon>
        <taxon>Cricetinae</taxon>
        <taxon>Cricetulus</taxon>
    </lineage>
</organism>
<sequence length="58" mass="6202">MHFLSVHHSYKGTKKRPVSDFSVPALVSTHPQTLPSSGAKFPCLKTNGGGPDAINLNQ</sequence>
<evidence type="ECO:0000313" key="3">
    <source>
        <dbReference type="Proteomes" id="UP000001075"/>
    </source>
</evidence>
<proteinExistence type="predicted"/>
<gene>
    <name evidence="2" type="ORF">I79_026280</name>
</gene>
<reference evidence="3" key="1">
    <citation type="journal article" date="2011" name="Nat. Biotechnol.">
        <title>The genomic sequence of the Chinese hamster ovary (CHO)-K1 cell line.</title>
        <authorList>
            <person name="Xu X."/>
            <person name="Nagarajan H."/>
            <person name="Lewis N.E."/>
            <person name="Pan S."/>
            <person name="Cai Z."/>
            <person name="Liu X."/>
            <person name="Chen W."/>
            <person name="Xie M."/>
            <person name="Wang W."/>
            <person name="Hammond S."/>
            <person name="Andersen M.R."/>
            <person name="Neff N."/>
            <person name="Passarelli B."/>
            <person name="Koh W."/>
            <person name="Fan H.C."/>
            <person name="Wang J."/>
            <person name="Gui Y."/>
            <person name="Lee K.H."/>
            <person name="Betenbaugh M.J."/>
            <person name="Quake S.R."/>
            <person name="Famili I."/>
            <person name="Palsson B.O."/>
            <person name="Wang J."/>
        </authorList>
    </citation>
    <scope>NUCLEOTIDE SEQUENCE [LARGE SCALE GENOMIC DNA]</scope>
    <source>
        <strain evidence="3">CHO K1 cell line</strain>
    </source>
</reference>
<dbReference type="Proteomes" id="UP000001075">
    <property type="component" value="Unassembled WGS sequence"/>
</dbReference>
<protein>
    <submittedName>
        <fullName evidence="2">Uncharacterized protein</fullName>
    </submittedName>
</protein>
<name>G3IQE5_CRIGR</name>
<evidence type="ECO:0000256" key="1">
    <source>
        <dbReference type="SAM" id="MobiDB-lite"/>
    </source>
</evidence>
<evidence type="ECO:0000313" key="2">
    <source>
        <dbReference type="EMBL" id="EGV91138.1"/>
    </source>
</evidence>
<dbReference type="InParanoid" id="G3IQE5"/>
<dbReference type="AlphaFoldDB" id="G3IQE5"/>